<sequence>MDRMKALNDYLASTGQPTFDFFGPNANCTLDLCSPRWSVYGYRPSLGANAFYAGIFFCAMLAHVAVGVKRRAWSFMACMVCGCVDEMMGYAARVWMFYDLWNFSAFMIQVVCITTAPVFYCAAIYIVLAKTIETFAPSLSRFRPSLLYYIFIPSDMLSLVLQGAGGALSATSSGVSHTGVCIALAGLALQVTTLMLFCTIYIEYIMRYYRSGVAKRHAFHRRKSRGMTFGTRLSIFFVFEMLAVFVILARCVFRMVELREGYGGLLVRKEDLFIGLEGVLIVGAAFMLCVGHPALIFNSTRQREGSVATSSVEEAQHDK</sequence>
<reference evidence="6" key="1">
    <citation type="submission" date="2022-10" db="EMBL/GenBank/DDBJ databases">
        <title>Tapping the CABI collections for fungal endophytes: first genome assemblies for Collariella, Neodidymelliopsis, Ascochyta clinopodiicola, Didymella pomorum, Didymosphaeria variabile, Neocosmospora piperis and Neocucurbitaria cava.</title>
        <authorList>
            <person name="Hill R."/>
        </authorList>
    </citation>
    <scope>NUCLEOTIDE SEQUENCE</scope>
    <source>
        <strain evidence="6">IMI 355082</strain>
    </source>
</reference>
<feature type="transmembrane region" description="Helical" evidence="5">
    <location>
        <begin position="50"/>
        <end position="68"/>
    </location>
</feature>
<keyword evidence="2 5" id="KW-0812">Transmembrane</keyword>
<feature type="transmembrane region" description="Helical" evidence="5">
    <location>
        <begin position="273"/>
        <end position="297"/>
    </location>
</feature>
<evidence type="ECO:0000313" key="7">
    <source>
        <dbReference type="Proteomes" id="UP001140453"/>
    </source>
</evidence>
<evidence type="ECO:0000256" key="1">
    <source>
        <dbReference type="ARBA" id="ARBA00004141"/>
    </source>
</evidence>
<dbReference type="GO" id="GO:0005886">
    <property type="term" value="C:plasma membrane"/>
    <property type="evidence" value="ECO:0007669"/>
    <property type="project" value="TreeGrafter"/>
</dbReference>
<dbReference type="EMBL" id="JAPEVB010000003">
    <property type="protein sequence ID" value="KAJ4391294.1"/>
    <property type="molecule type" value="Genomic_DNA"/>
</dbReference>
<keyword evidence="3 5" id="KW-1133">Transmembrane helix</keyword>
<organism evidence="6 7">
    <name type="scientific">Gnomoniopsis smithogilvyi</name>
    <dbReference type="NCBI Taxonomy" id="1191159"/>
    <lineage>
        <taxon>Eukaryota</taxon>
        <taxon>Fungi</taxon>
        <taxon>Dikarya</taxon>
        <taxon>Ascomycota</taxon>
        <taxon>Pezizomycotina</taxon>
        <taxon>Sordariomycetes</taxon>
        <taxon>Sordariomycetidae</taxon>
        <taxon>Diaporthales</taxon>
        <taxon>Gnomoniaceae</taxon>
        <taxon>Gnomoniopsis</taxon>
    </lineage>
</organism>
<keyword evidence="7" id="KW-1185">Reference proteome</keyword>
<evidence type="ECO:0000256" key="3">
    <source>
        <dbReference type="ARBA" id="ARBA00022989"/>
    </source>
</evidence>
<comment type="subcellular location">
    <subcellularLocation>
        <location evidence="1">Membrane</location>
        <topology evidence="1">Multi-pass membrane protein</topology>
    </subcellularLocation>
</comment>
<dbReference type="PANTHER" id="PTHR31465">
    <property type="entry name" value="PROTEIN RTA1-RELATED"/>
    <property type="match status" value="1"/>
</dbReference>
<evidence type="ECO:0000313" key="6">
    <source>
        <dbReference type="EMBL" id="KAJ4391294.1"/>
    </source>
</evidence>
<feature type="transmembrane region" description="Helical" evidence="5">
    <location>
        <begin position="182"/>
        <end position="206"/>
    </location>
</feature>
<name>A0A9W9CXK7_9PEZI</name>
<feature type="transmembrane region" description="Helical" evidence="5">
    <location>
        <begin position="148"/>
        <end position="170"/>
    </location>
</feature>
<evidence type="ECO:0000256" key="4">
    <source>
        <dbReference type="ARBA" id="ARBA00023136"/>
    </source>
</evidence>
<dbReference type="InterPro" id="IPR007568">
    <property type="entry name" value="RTA1"/>
</dbReference>
<evidence type="ECO:0000256" key="5">
    <source>
        <dbReference type="SAM" id="Phobius"/>
    </source>
</evidence>
<dbReference type="GO" id="GO:0000324">
    <property type="term" value="C:fungal-type vacuole"/>
    <property type="evidence" value="ECO:0007669"/>
    <property type="project" value="TreeGrafter"/>
</dbReference>
<gene>
    <name evidence="6" type="ORF">N0V93_004911</name>
</gene>
<dbReference type="PANTHER" id="PTHR31465:SF9">
    <property type="entry name" value="SPHINGOID LONG-CHAIN BASE TRANSPORTER RSB1"/>
    <property type="match status" value="1"/>
</dbReference>
<comment type="caution">
    <text evidence="6">The sequence shown here is derived from an EMBL/GenBank/DDBJ whole genome shotgun (WGS) entry which is preliminary data.</text>
</comment>
<proteinExistence type="predicted"/>
<dbReference type="Pfam" id="PF04479">
    <property type="entry name" value="RTA1"/>
    <property type="match status" value="1"/>
</dbReference>
<dbReference type="AlphaFoldDB" id="A0A9W9CXK7"/>
<evidence type="ECO:0000256" key="2">
    <source>
        <dbReference type="ARBA" id="ARBA00022692"/>
    </source>
</evidence>
<feature type="transmembrane region" description="Helical" evidence="5">
    <location>
        <begin position="104"/>
        <end position="128"/>
    </location>
</feature>
<protein>
    <recommendedName>
        <fullName evidence="8">Sphingoid long-chain base transporter RSB1</fullName>
    </recommendedName>
</protein>
<dbReference type="OrthoDB" id="4521223at2759"/>
<feature type="transmembrane region" description="Helical" evidence="5">
    <location>
        <begin position="227"/>
        <end position="253"/>
    </location>
</feature>
<keyword evidence="4 5" id="KW-0472">Membrane</keyword>
<evidence type="ECO:0008006" key="8">
    <source>
        <dbReference type="Google" id="ProtNLM"/>
    </source>
</evidence>
<feature type="transmembrane region" description="Helical" evidence="5">
    <location>
        <begin position="75"/>
        <end position="98"/>
    </location>
</feature>
<accession>A0A9W9CXK7</accession>
<dbReference type="Proteomes" id="UP001140453">
    <property type="component" value="Unassembled WGS sequence"/>
</dbReference>